<dbReference type="AlphaFoldDB" id="X0YQ15"/>
<reference evidence="1" key="1">
    <citation type="journal article" date="2014" name="Front. Microbiol.">
        <title>High frequency of phylogenetically diverse reductive dehalogenase-homologous genes in deep subseafloor sedimentary metagenomes.</title>
        <authorList>
            <person name="Kawai M."/>
            <person name="Futagami T."/>
            <person name="Toyoda A."/>
            <person name="Takaki Y."/>
            <person name="Nishi S."/>
            <person name="Hori S."/>
            <person name="Arai W."/>
            <person name="Tsubouchi T."/>
            <person name="Morono Y."/>
            <person name="Uchiyama I."/>
            <person name="Ito T."/>
            <person name="Fujiyama A."/>
            <person name="Inagaki F."/>
            <person name="Takami H."/>
        </authorList>
    </citation>
    <scope>NUCLEOTIDE SEQUENCE</scope>
    <source>
        <strain evidence="1">Expedition CK06-06</strain>
    </source>
</reference>
<dbReference type="InterPro" id="IPR017850">
    <property type="entry name" value="Alkaline_phosphatase_core_sf"/>
</dbReference>
<organism evidence="1">
    <name type="scientific">marine sediment metagenome</name>
    <dbReference type="NCBI Taxonomy" id="412755"/>
    <lineage>
        <taxon>unclassified sequences</taxon>
        <taxon>metagenomes</taxon>
        <taxon>ecological metagenomes</taxon>
    </lineage>
</organism>
<feature type="non-terminal residue" evidence="1">
    <location>
        <position position="148"/>
    </location>
</feature>
<accession>X0YQ15</accession>
<protein>
    <recommendedName>
        <fullName evidence="2">Nucleotide pyrophosphatase</fullName>
    </recommendedName>
</protein>
<proteinExistence type="predicted"/>
<dbReference type="Pfam" id="PF01663">
    <property type="entry name" value="Phosphodiest"/>
    <property type="match status" value="1"/>
</dbReference>
<name>X0YQ15_9ZZZZ</name>
<comment type="caution">
    <text evidence="1">The sequence shown here is derived from an EMBL/GenBank/DDBJ whole genome shotgun (WGS) entry which is preliminary data.</text>
</comment>
<dbReference type="Gene3D" id="3.40.720.10">
    <property type="entry name" value="Alkaline Phosphatase, subunit A"/>
    <property type="match status" value="1"/>
</dbReference>
<gene>
    <name evidence="1" type="ORF">S01H1_62036</name>
</gene>
<evidence type="ECO:0008006" key="2">
    <source>
        <dbReference type="Google" id="ProtNLM"/>
    </source>
</evidence>
<dbReference type="SUPFAM" id="SSF53649">
    <property type="entry name" value="Alkaline phosphatase-like"/>
    <property type="match status" value="1"/>
</dbReference>
<sequence>MAKIVVLGLDGFNPELIKQWSDELPNLMKMQKEGIWGSLKCTVPLTIPQVWTCAQCGRNPGVYGVWDFTYRDEFSYGETKVVSSEATRRVDLLYTILPKKMQKVGMISVPVTWPPPGIPAGYAISGLMTPSLDRDFTYPDSLKDEVYK</sequence>
<dbReference type="InterPro" id="IPR002591">
    <property type="entry name" value="Phosphodiest/P_Trfase"/>
</dbReference>
<evidence type="ECO:0000313" key="1">
    <source>
        <dbReference type="EMBL" id="GAG38821.1"/>
    </source>
</evidence>
<dbReference type="EMBL" id="BARS01040721">
    <property type="protein sequence ID" value="GAG38821.1"/>
    <property type="molecule type" value="Genomic_DNA"/>
</dbReference>